<keyword evidence="1" id="KW-0175">Coiled coil</keyword>
<dbReference type="PANTHER" id="PTHR30386:SF24">
    <property type="entry name" value="MULTIDRUG RESISTANCE EFFLUX PUMP"/>
    <property type="match status" value="1"/>
</dbReference>
<reference evidence="3 4" key="2">
    <citation type="journal article" date="2010" name="J. Bacteriol.">
        <title>Complete genome sequence of Beijerinckia indica subsp. indica.</title>
        <authorList>
            <person name="Tamas I."/>
            <person name="Dedysh S.N."/>
            <person name="Liesack W."/>
            <person name="Stott M.B."/>
            <person name="Alam M."/>
            <person name="Murrell J.C."/>
            <person name="Dunfield P.F."/>
        </authorList>
    </citation>
    <scope>NUCLEOTIDE SEQUENCE [LARGE SCALE GENOMIC DNA]</scope>
    <source>
        <strain evidence="4">ATCC 9039 / DSM 1715 / NCIMB 8712</strain>
    </source>
</reference>
<dbReference type="InterPro" id="IPR050739">
    <property type="entry name" value="MFP"/>
</dbReference>
<dbReference type="RefSeq" id="WP_012385461.1">
    <property type="nucleotide sequence ID" value="NC_010581.1"/>
</dbReference>
<dbReference type="Proteomes" id="UP000001695">
    <property type="component" value="Chromosome"/>
</dbReference>
<dbReference type="PRINTS" id="PR01490">
    <property type="entry name" value="RTXTOXIND"/>
</dbReference>
<sequence length="358" mass="38434">MPIKKPLLLASSGVVILTALAWHMDRLVSGDGIHQMTDDAYVTADFTIVAPKISGRIDQVKVEDNQRVRQGEELAHIEDDDYRTALMAAEAEVTTAKADIANLTAEISRQEAVIAQAKAAVEADAAALDFAKANAQRYHNLSKGGAGTVEQQQAAESEYRQRVAARTRDEAAVVAAEKQIAVLEAQKARAQGARESAESHRYQAELNLSYTTIPAPVDGMVGARGVRVGAYVNPGTALLAVVPLQEAYVLANFQETQLTHVVPGQKALIHVDTFPDTPIHGHVDSIAPATGVAFAPIQPDNATGNFTKVVQRLPVKIVFDPDQDIVRKIRVGMSVEAEIDTASKADGPHANDGRYVLR</sequence>
<protein>
    <submittedName>
        <fullName evidence="3">Secretion protein HlyD family protein</fullName>
    </submittedName>
</protein>
<dbReference type="eggNOG" id="COG1566">
    <property type="taxonomic scope" value="Bacteria"/>
</dbReference>
<dbReference type="HOGENOM" id="CLU_018816_15_1_5"/>
<dbReference type="PANTHER" id="PTHR30386">
    <property type="entry name" value="MEMBRANE FUSION SUBUNIT OF EMRAB-TOLC MULTIDRUG EFFLUX PUMP"/>
    <property type="match status" value="1"/>
</dbReference>
<evidence type="ECO:0000313" key="4">
    <source>
        <dbReference type="Proteomes" id="UP000001695"/>
    </source>
</evidence>
<evidence type="ECO:0000313" key="3">
    <source>
        <dbReference type="EMBL" id="ACB96108.1"/>
    </source>
</evidence>
<dbReference type="OrthoDB" id="9811754at2"/>
<feature type="coiled-coil region" evidence="1">
    <location>
        <begin position="173"/>
        <end position="200"/>
    </location>
</feature>
<keyword evidence="4" id="KW-1185">Reference proteome</keyword>
<reference evidence="4" key="1">
    <citation type="submission" date="2008-03" db="EMBL/GenBank/DDBJ databases">
        <title>Complete sequence of chromosome of Beijerinckia indica subsp. indica ATCC 9039.</title>
        <authorList>
            <consortium name="US DOE Joint Genome Institute"/>
            <person name="Copeland A."/>
            <person name="Lucas S."/>
            <person name="Lapidus A."/>
            <person name="Glavina del Rio T."/>
            <person name="Dalin E."/>
            <person name="Tice H."/>
            <person name="Bruce D."/>
            <person name="Goodwin L."/>
            <person name="Pitluck S."/>
            <person name="LaButti K."/>
            <person name="Schmutz J."/>
            <person name="Larimer F."/>
            <person name="Land M."/>
            <person name="Hauser L."/>
            <person name="Kyrpides N."/>
            <person name="Mikhailova N."/>
            <person name="Dunfield P.F."/>
            <person name="Dedysh S.N."/>
            <person name="Liesack W."/>
            <person name="Saw J.H."/>
            <person name="Alam M."/>
            <person name="Chen Y."/>
            <person name="Murrell J.C."/>
            <person name="Richardson P."/>
        </authorList>
    </citation>
    <scope>NUCLEOTIDE SEQUENCE [LARGE SCALE GENOMIC DNA]</scope>
    <source>
        <strain evidence="4">ATCC 9039 / DSM 1715 / NCIMB 8712</strain>
    </source>
</reference>
<dbReference type="GO" id="GO:0055085">
    <property type="term" value="P:transmembrane transport"/>
    <property type="evidence" value="ECO:0007669"/>
    <property type="project" value="InterPro"/>
</dbReference>
<organism evidence="3 4">
    <name type="scientific">Beijerinckia indica subsp. indica (strain ATCC 9039 / DSM 1715 / NCIMB 8712)</name>
    <dbReference type="NCBI Taxonomy" id="395963"/>
    <lineage>
        <taxon>Bacteria</taxon>
        <taxon>Pseudomonadati</taxon>
        <taxon>Pseudomonadota</taxon>
        <taxon>Alphaproteobacteria</taxon>
        <taxon>Hyphomicrobiales</taxon>
        <taxon>Beijerinckiaceae</taxon>
        <taxon>Beijerinckia</taxon>
    </lineage>
</organism>
<dbReference type="Pfam" id="PF25917">
    <property type="entry name" value="BSH_RND"/>
    <property type="match status" value="1"/>
</dbReference>
<gene>
    <name evidence="3" type="ordered locus">Bind_2501</name>
</gene>
<feature type="coiled-coil region" evidence="1">
    <location>
        <begin position="86"/>
        <end position="120"/>
    </location>
</feature>
<dbReference type="AlphaFoldDB" id="B2IIF5"/>
<dbReference type="Gene3D" id="2.40.50.100">
    <property type="match status" value="1"/>
</dbReference>
<dbReference type="SUPFAM" id="SSF111369">
    <property type="entry name" value="HlyD-like secretion proteins"/>
    <property type="match status" value="2"/>
</dbReference>
<dbReference type="InterPro" id="IPR058625">
    <property type="entry name" value="MdtA-like_BSH"/>
</dbReference>
<accession>B2IIF5</accession>
<proteinExistence type="predicted"/>
<evidence type="ECO:0000259" key="2">
    <source>
        <dbReference type="Pfam" id="PF25917"/>
    </source>
</evidence>
<name>B2IIF5_BEII9</name>
<evidence type="ECO:0000256" key="1">
    <source>
        <dbReference type="SAM" id="Coils"/>
    </source>
</evidence>
<dbReference type="Gene3D" id="1.10.287.470">
    <property type="entry name" value="Helix hairpin bin"/>
    <property type="match status" value="1"/>
</dbReference>
<dbReference type="STRING" id="395963.Bind_2501"/>
<dbReference type="KEGG" id="bid:Bind_2501"/>
<dbReference type="EMBL" id="CP001016">
    <property type="protein sequence ID" value="ACB96108.1"/>
    <property type="molecule type" value="Genomic_DNA"/>
</dbReference>
<dbReference type="Gene3D" id="2.40.30.170">
    <property type="match status" value="1"/>
</dbReference>
<feature type="domain" description="Multidrug resistance protein MdtA-like barrel-sandwich hybrid" evidence="2">
    <location>
        <begin position="49"/>
        <end position="242"/>
    </location>
</feature>